<dbReference type="AlphaFoldDB" id="A0A9R0YVM9"/>
<keyword evidence="2" id="KW-1185">Reference proteome</keyword>
<organism evidence="1 2">
    <name type="scientific">Triticum turgidum subsp. durum</name>
    <name type="common">Durum wheat</name>
    <name type="synonym">Triticum durum</name>
    <dbReference type="NCBI Taxonomy" id="4567"/>
    <lineage>
        <taxon>Eukaryota</taxon>
        <taxon>Viridiplantae</taxon>
        <taxon>Streptophyta</taxon>
        <taxon>Embryophyta</taxon>
        <taxon>Tracheophyta</taxon>
        <taxon>Spermatophyta</taxon>
        <taxon>Magnoliopsida</taxon>
        <taxon>Liliopsida</taxon>
        <taxon>Poales</taxon>
        <taxon>Poaceae</taxon>
        <taxon>BOP clade</taxon>
        <taxon>Pooideae</taxon>
        <taxon>Triticodae</taxon>
        <taxon>Triticeae</taxon>
        <taxon>Triticinae</taxon>
        <taxon>Triticum</taxon>
    </lineage>
</organism>
<dbReference type="Proteomes" id="UP000324705">
    <property type="component" value="Chromosome 6B"/>
</dbReference>
<reference evidence="1 2" key="1">
    <citation type="submission" date="2017-09" db="EMBL/GenBank/DDBJ databases">
        <authorList>
            <consortium name="International Durum Wheat Genome Sequencing Consortium (IDWGSC)"/>
            <person name="Milanesi L."/>
        </authorList>
    </citation>
    <scope>NUCLEOTIDE SEQUENCE [LARGE SCALE GENOMIC DNA]</scope>
    <source>
        <strain evidence="2">cv. Svevo</strain>
    </source>
</reference>
<gene>
    <name evidence="1" type="ORF">TRITD_6Bv1G199590</name>
</gene>
<evidence type="ECO:0000313" key="1">
    <source>
        <dbReference type="EMBL" id="VAI61722.1"/>
    </source>
</evidence>
<sequence length="79" mass="8652">MGSGKPPRAGEAGAGYGQPEFCFGVSIPCESYLFVKLGVLALLNKFSIRYPCITSYTGIYRCFAMILRPTFGYLFHCPA</sequence>
<protein>
    <submittedName>
        <fullName evidence="1">Uncharacterized protein</fullName>
    </submittedName>
</protein>
<name>A0A9R0YVM9_TRITD</name>
<proteinExistence type="predicted"/>
<dbReference type="EMBL" id="LT934122">
    <property type="protein sequence ID" value="VAI61722.1"/>
    <property type="molecule type" value="Genomic_DNA"/>
</dbReference>
<accession>A0A9R0YVM9</accession>
<evidence type="ECO:0000313" key="2">
    <source>
        <dbReference type="Proteomes" id="UP000324705"/>
    </source>
</evidence>
<dbReference type="Gramene" id="TRITD6Bv1G199590.2">
    <property type="protein sequence ID" value="TRITD6Bv1G199590.2"/>
    <property type="gene ID" value="TRITD6Bv1G199590"/>
</dbReference>